<reference evidence="1 2" key="1">
    <citation type="submission" date="2020-06" db="EMBL/GenBank/DDBJ databases">
        <title>Genomic analysis of Salicibibacter sp. NKC5-3.</title>
        <authorList>
            <person name="Oh Y.J."/>
        </authorList>
    </citation>
    <scope>NUCLEOTIDE SEQUENCE [LARGE SCALE GENOMIC DNA]</scope>
    <source>
        <strain evidence="1 2">NKC5-3</strain>
    </source>
</reference>
<evidence type="ECO:0000313" key="1">
    <source>
        <dbReference type="EMBL" id="QQK75595.1"/>
    </source>
</evidence>
<organism evidence="1 2">
    <name type="scientific">Salicibibacter cibarius</name>
    <dbReference type="NCBI Taxonomy" id="2743000"/>
    <lineage>
        <taxon>Bacteria</taxon>
        <taxon>Bacillati</taxon>
        <taxon>Bacillota</taxon>
        <taxon>Bacilli</taxon>
        <taxon>Bacillales</taxon>
        <taxon>Bacillaceae</taxon>
        <taxon>Salicibibacter</taxon>
    </lineage>
</organism>
<evidence type="ECO:0000313" key="2">
    <source>
        <dbReference type="Proteomes" id="UP000595823"/>
    </source>
</evidence>
<gene>
    <name evidence="1" type="ORF">HUG15_08480</name>
</gene>
<proteinExistence type="predicted"/>
<dbReference type="KEGG" id="scia:HUG15_08480"/>
<sequence length="48" mass="5353">MASLSADERSSLLAQNRRWSLDASVLMSTPSQPSSLRTLPNVQGFFWL</sequence>
<name>A0A7T6Z266_9BACI</name>
<keyword evidence="2" id="KW-1185">Reference proteome</keyword>
<dbReference type="EMBL" id="CP054705">
    <property type="protein sequence ID" value="QQK75595.1"/>
    <property type="molecule type" value="Genomic_DNA"/>
</dbReference>
<dbReference type="AlphaFoldDB" id="A0A7T6Z266"/>
<accession>A0A7T6Z266</accession>
<protein>
    <submittedName>
        <fullName evidence="1">Uncharacterized protein</fullName>
    </submittedName>
</protein>
<dbReference type="RefSeq" id="WP_200128232.1">
    <property type="nucleotide sequence ID" value="NZ_CP054705.1"/>
</dbReference>
<dbReference type="Proteomes" id="UP000595823">
    <property type="component" value="Chromosome"/>
</dbReference>